<evidence type="ECO:0000256" key="1">
    <source>
        <dbReference type="SAM" id="MobiDB-lite"/>
    </source>
</evidence>
<organism evidence="2 3">
    <name type="scientific">Klebsormidium nitens</name>
    <name type="common">Green alga</name>
    <name type="synonym">Ulothrix nitens</name>
    <dbReference type="NCBI Taxonomy" id="105231"/>
    <lineage>
        <taxon>Eukaryota</taxon>
        <taxon>Viridiplantae</taxon>
        <taxon>Streptophyta</taxon>
        <taxon>Klebsormidiophyceae</taxon>
        <taxon>Klebsormidiales</taxon>
        <taxon>Klebsormidiaceae</taxon>
        <taxon>Klebsormidium</taxon>
    </lineage>
</organism>
<feature type="compositionally biased region" description="Acidic residues" evidence="1">
    <location>
        <begin position="112"/>
        <end position="122"/>
    </location>
</feature>
<gene>
    <name evidence="2" type="ORF">KFL_005370100</name>
</gene>
<dbReference type="STRING" id="105231.A0A1Y1IG08"/>
<dbReference type="PANTHER" id="PTHR47207:SF2">
    <property type="entry name" value="LARGE RIBOSOMAL SUBUNIT PROTEIN P3Y-RELATED"/>
    <property type="match status" value="1"/>
</dbReference>
<keyword evidence="2" id="KW-0689">Ribosomal protein</keyword>
<dbReference type="PANTHER" id="PTHR47207">
    <property type="entry name" value="60S ACIDIC RIBOSOMAL PROTEIN P3-1-RELATED"/>
    <property type="match status" value="1"/>
</dbReference>
<protein>
    <submittedName>
        <fullName evidence="2">60S acidic ribosomal protein P3</fullName>
    </submittedName>
</protein>
<feature type="compositionally biased region" description="Gly residues" evidence="1">
    <location>
        <begin position="81"/>
        <end position="102"/>
    </location>
</feature>
<dbReference type="OMA" id="EWNAKQL"/>
<keyword evidence="3" id="KW-1185">Reference proteome</keyword>
<keyword evidence="2" id="KW-0687">Ribonucleoprotein</keyword>
<dbReference type="EMBL" id="DF237486">
    <property type="protein sequence ID" value="GAQ89573.1"/>
    <property type="molecule type" value="Genomic_DNA"/>
</dbReference>
<dbReference type="Pfam" id="PF00428">
    <property type="entry name" value="Ribosomal_60s"/>
    <property type="match status" value="1"/>
</dbReference>
<sequence length="128" mass="13083">MSSYVFICDHKGDNWTAKRFSKDEDAEPLEAEASSTYELQKKLSDLAKAQGATGGVQLSFSFVTQTKALCQVIIGGAAASSGGGGGGGGASSGGGGGGGGGAAEEEKKEEKKEEEEEEDEDMGFSLFD</sequence>
<reference evidence="2 3" key="1">
    <citation type="journal article" date="2014" name="Nat. Commun.">
        <title>Klebsormidium flaccidum genome reveals primary factors for plant terrestrial adaptation.</title>
        <authorList>
            <person name="Hori K."/>
            <person name="Maruyama F."/>
            <person name="Fujisawa T."/>
            <person name="Togashi T."/>
            <person name="Yamamoto N."/>
            <person name="Seo M."/>
            <person name="Sato S."/>
            <person name="Yamada T."/>
            <person name="Mori H."/>
            <person name="Tajima N."/>
            <person name="Moriyama T."/>
            <person name="Ikeuchi M."/>
            <person name="Watanabe M."/>
            <person name="Wada H."/>
            <person name="Kobayashi K."/>
            <person name="Saito M."/>
            <person name="Masuda T."/>
            <person name="Sasaki-Sekimoto Y."/>
            <person name="Mashiguchi K."/>
            <person name="Awai K."/>
            <person name="Shimojima M."/>
            <person name="Masuda S."/>
            <person name="Iwai M."/>
            <person name="Nobusawa T."/>
            <person name="Narise T."/>
            <person name="Kondo S."/>
            <person name="Saito H."/>
            <person name="Sato R."/>
            <person name="Murakawa M."/>
            <person name="Ihara Y."/>
            <person name="Oshima-Yamada Y."/>
            <person name="Ohtaka K."/>
            <person name="Satoh M."/>
            <person name="Sonobe K."/>
            <person name="Ishii M."/>
            <person name="Ohtani R."/>
            <person name="Kanamori-Sato M."/>
            <person name="Honoki R."/>
            <person name="Miyazaki D."/>
            <person name="Mochizuki H."/>
            <person name="Umetsu J."/>
            <person name="Higashi K."/>
            <person name="Shibata D."/>
            <person name="Kamiya Y."/>
            <person name="Sato N."/>
            <person name="Nakamura Y."/>
            <person name="Tabata S."/>
            <person name="Ida S."/>
            <person name="Kurokawa K."/>
            <person name="Ohta H."/>
        </authorList>
    </citation>
    <scope>NUCLEOTIDE SEQUENCE [LARGE SCALE GENOMIC DNA]</scope>
    <source>
        <strain evidence="2 3">NIES-2285</strain>
    </source>
</reference>
<accession>A0A1Y1IG08</accession>
<feature type="region of interest" description="Disordered" evidence="1">
    <location>
        <begin position="80"/>
        <end position="128"/>
    </location>
</feature>
<evidence type="ECO:0000313" key="3">
    <source>
        <dbReference type="Proteomes" id="UP000054558"/>
    </source>
</evidence>
<dbReference type="GO" id="GO:0003735">
    <property type="term" value="F:structural constituent of ribosome"/>
    <property type="evidence" value="ECO:0007669"/>
    <property type="project" value="InterPro"/>
</dbReference>
<dbReference type="InterPro" id="IPR044252">
    <property type="entry name" value="RPP3"/>
</dbReference>
<dbReference type="OrthoDB" id="2015129at2759"/>
<evidence type="ECO:0000313" key="2">
    <source>
        <dbReference type="EMBL" id="GAQ89573.1"/>
    </source>
</evidence>
<dbReference type="AlphaFoldDB" id="A0A1Y1IG08"/>
<proteinExistence type="predicted"/>
<dbReference type="GO" id="GO:0022626">
    <property type="term" value="C:cytosolic ribosome"/>
    <property type="evidence" value="ECO:0000318"/>
    <property type="project" value="GO_Central"/>
</dbReference>
<name>A0A1Y1IG08_KLENI</name>
<dbReference type="Proteomes" id="UP000054558">
    <property type="component" value="Unassembled WGS sequence"/>
</dbReference>